<protein>
    <recommendedName>
        <fullName evidence="4">Prepilin-type N-terminal cleavage/methylation domain-containing protein</fullName>
    </recommendedName>
</protein>
<proteinExistence type="predicted"/>
<gene>
    <name evidence="2" type="ORF">GCM10007852_17800</name>
</gene>
<keyword evidence="1" id="KW-0812">Transmembrane</keyword>
<keyword evidence="1" id="KW-1133">Transmembrane helix</keyword>
<sequence length="139" mass="16088">MSRIISLQRCQRGFTLIEAIVALVVLSISIGVLSEWLGSAQVASEKIQKNLMLEQIFDETIAHLQNTSFENEQDGEIYIGEMRVLWQATPLKNSQDEPFVRQPEWEVVLFKVELQFYYKAELVAELDTKLVKQWQIISQ</sequence>
<dbReference type="RefSeq" id="WP_284217150.1">
    <property type="nucleotide sequence ID" value="NZ_BSOT01000005.1"/>
</dbReference>
<reference evidence="2" key="2">
    <citation type="submission" date="2023-01" db="EMBL/GenBank/DDBJ databases">
        <title>Draft genome sequence of Agaribacter marinus strain NBRC 110023.</title>
        <authorList>
            <person name="Sun Q."/>
            <person name="Mori K."/>
        </authorList>
    </citation>
    <scope>NUCLEOTIDE SEQUENCE</scope>
    <source>
        <strain evidence="2">NBRC 110023</strain>
    </source>
</reference>
<keyword evidence="3" id="KW-1185">Reference proteome</keyword>
<name>A0AA37SWK0_9ALTE</name>
<accession>A0AA37SWK0</accession>
<feature type="transmembrane region" description="Helical" evidence="1">
    <location>
        <begin position="12"/>
        <end position="33"/>
    </location>
</feature>
<dbReference type="AlphaFoldDB" id="A0AA37SWK0"/>
<dbReference type="Proteomes" id="UP001156601">
    <property type="component" value="Unassembled WGS sequence"/>
</dbReference>
<dbReference type="NCBIfam" id="TIGR02532">
    <property type="entry name" value="IV_pilin_GFxxxE"/>
    <property type="match status" value="1"/>
</dbReference>
<evidence type="ECO:0000313" key="2">
    <source>
        <dbReference type="EMBL" id="GLR70872.1"/>
    </source>
</evidence>
<comment type="caution">
    <text evidence="2">The sequence shown here is derived from an EMBL/GenBank/DDBJ whole genome shotgun (WGS) entry which is preliminary data.</text>
</comment>
<organism evidence="2 3">
    <name type="scientific">Agaribacter marinus</name>
    <dbReference type="NCBI Taxonomy" id="1431249"/>
    <lineage>
        <taxon>Bacteria</taxon>
        <taxon>Pseudomonadati</taxon>
        <taxon>Pseudomonadota</taxon>
        <taxon>Gammaproteobacteria</taxon>
        <taxon>Alteromonadales</taxon>
        <taxon>Alteromonadaceae</taxon>
        <taxon>Agaribacter</taxon>
    </lineage>
</organism>
<evidence type="ECO:0000313" key="3">
    <source>
        <dbReference type="Proteomes" id="UP001156601"/>
    </source>
</evidence>
<dbReference type="Pfam" id="PF07963">
    <property type="entry name" value="N_methyl"/>
    <property type="match status" value="1"/>
</dbReference>
<keyword evidence="1" id="KW-0472">Membrane</keyword>
<evidence type="ECO:0000256" key="1">
    <source>
        <dbReference type="SAM" id="Phobius"/>
    </source>
</evidence>
<reference evidence="2" key="1">
    <citation type="journal article" date="2014" name="Int. J. Syst. Evol. Microbiol.">
        <title>Complete genome sequence of Corynebacterium casei LMG S-19264T (=DSM 44701T), isolated from a smear-ripened cheese.</title>
        <authorList>
            <consortium name="US DOE Joint Genome Institute (JGI-PGF)"/>
            <person name="Walter F."/>
            <person name="Albersmeier A."/>
            <person name="Kalinowski J."/>
            <person name="Ruckert C."/>
        </authorList>
    </citation>
    <scope>NUCLEOTIDE SEQUENCE</scope>
    <source>
        <strain evidence="2">NBRC 110023</strain>
    </source>
</reference>
<dbReference type="InterPro" id="IPR012902">
    <property type="entry name" value="N_methyl_site"/>
</dbReference>
<dbReference type="EMBL" id="BSOT01000005">
    <property type="protein sequence ID" value="GLR70872.1"/>
    <property type="molecule type" value="Genomic_DNA"/>
</dbReference>
<evidence type="ECO:0008006" key="4">
    <source>
        <dbReference type="Google" id="ProtNLM"/>
    </source>
</evidence>